<evidence type="ECO:0000256" key="1">
    <source>
        <dbReference type="ARBA" id="ARBA00004571"/>
    </source>
</evidence>
<accession>A0A7Z2G799</accession>
<keyword evidence="9" id="KW-0472">Membrane</keyword>
<feature type="domain" description="Porin" evidence="12">
    <location>
        <begin position="7"/>
        <end position="346"/>
    </location>
</feature>
<evidence type="ECO:0000256" key="4">
    <source>
        <dbReference type="ARBA" id="ARBA00022452"/>
    </source>
</evidence>
<evidence type="ECO:0000256" key="10">
    <source>
        <dbReference type="ARBA" id="ARBA00023237"/>
    </source>
</evidence>
<evidence type="ECO:0000259" key="12">
    <source>
        <dbReference type="Pfam" id="PF13609"/>
    </source>
</evidence>
<sequence length="381" mass="40855">MRRTILALAAIGAMGFSLSSYAQSTVTLYGVIDEGFNFTTNAGGHRGYQMVSGDTAGSRWGMKGSEDLGAGLKAIFQLESGFNTNTGTMGQGSRLFGRQAYVGFSSDQYGTLTFGRQYDPTIDMWSGFTSPGNWAGDLGAHPYDNDNSDWDFRIQNGAKYVSPTIAGFTGEALYGFSNEAGGFAQNRVYSAALQYQMGALSAAVAYLKASAPGLNSSGAITASEAVFVASSQQNIDAGVSYKFNERFTASVAYSHVDVYDPTSNGYFVNQPAAGQNSWKFDNVDVNGQYFFQPDLWLGAGYIYTHVHISTTAGSASANWHQLALMLDYDLSKRTSVYVQGAYQHATGSTGTDFDVANIVGSAAPSSGRNQMVYRVAMLHHF</sequence>
<keyword evidence="7" id="KW-0406">Ion transport</keyword>
<dbReference type="Gene3D" id="2.40.160.10">
    <property type="entry name" value="Porin"/>
    <property type="match status" value="1"/>
</dbReference>
<feature type="signal peptide" evidence="11">
    <location>
        <begin position="1"/>
        <end position="22"/>
    </location>
</feature>
<dbReference type="PANTHER" id="PTHR34501">
    <property type="entry name" value="PROTEIN YDDL-RELATED"/>
    <property type="match status" value="1"/>
</dbReference>
<dbReference type="InterPro" id="IPR023614">
    <property type="entry name" value="Porin_dom_sf"/>
</dbReference>
<evidence type="ECO:0000313" key="13">
    <source>
        <dbReference type="EMBL" id="QGZ56384.1"/>
    </source>
</evidence>
<keyword evidence="3" id="KW-0813">Transport</keyword>
<dbReference type="InterPro" id="IPR050298">
    <property type="entry name" value="Gram-neg_bact_OMP"/>
</dbReference>
<dbReference type="InterPro" id="IPR002299">
    <property type="entry name" value="Porin_Neis"/>
</dbReference>
<dbReference type="OrthoDB" id="8982743at2"/>
<dbReference type="EMBL" id="CP046910">
    <property type="protein sequence ID" value="QGZ56384.1"/>
    <property type="molecule type" value="Genomic_DNA"/>
</dbReference>
<feature type="chain" id="PRO_5030865620" evidence="11">
    <location>
        <begin position="23"/>
        <end position="381"/>
    </location>
</feature>
<comment type="subunit">
    <text evidence="2">Homotrimer.</text>
</comment>
<evidence type="ECO:0000256" key="2">
    <source>
        <dbReference type="ARBA" id="ARBA00011233"/>
    </source>
</evidence>
<organism evidence="13 14">
    <name type="scientific">Paraburkholderia acidiphila</name>
    <dbReference type="NCBI Taxonomy" id="2571747"/>
    <lineage>
        <taxon>Bacteria</taxon>
        <taxon>Pseudomonadati</taxon>
        <taxon>Pseudomonadota</taxon>
        <taxon>Betaproteobacteria</taxon>
        <taxon>Burkholderiales</taxon>
        <taxon>Burkholderiaceae</taxon>
        <taxon>Paraburkholderia</taxon>
    </lineage>
</organism>
<dbReference type="RefSeq" id="WP_158759347.1">
    <property type="nucleotide sequence ID" value="NZ_CP046910.1"/>
</dbReference>
<dbReference type="SUPFAM" id="SSF56935">
    <property type="entry name" value="Porins"/>
    <property type="match status" value="1"/>
</dbReference>
<keyword evidence="8" id="KW-0626">Porin</keyword>
<evidence type="ECO:0000256" key="7">
    <source>
        <dbReference type="ARBA" id="ARBA00023065"/>
    </source>
</evidence>
<evidence type="ECO:0000313" key="14">
    <source>
        <dbReference type="Proteomes" id="UP000434209"/>
    </source>
</evidence>
<dbReference type="InterPro" id="IPR033900">
    <property type="entry name" value="Gram_neg_porin_domain"/>
</dbReference>
<dbReference type="Proteomes" id="UP000434209">
    <property type="component" value="Chromosome 2"/>
</dbReference>
<keyword evidence="14" id="KW-1185">Reference proteome</keyword>
<comment type="subcellular location">
    <subcellularLocation>
        <location evidence="1">Cell outer membrane</location>
        <topology evidence="1">Multi-pass membrane protein</topology>
    </subcellularLocation>
</comment>
<dbReference type="GO" id="GO:0046930">
    <property type="term" value="C:pore complex"/>
    <property type="evidence" value="ECO:0007669"/>
    <property type="project" value="UniProtKB-KW"/>
</dbReference>
<reference evidence="13 14" key="1">
    <citation type="submission" date="2019-12" db="EMBL/GenBank/DDBJ databases">
        <title>Paraburkholderia acidiphila 7Q-K02 sp. nov and Paraburkholderia acidisoli DHF22 sp. nov., two strains isolated from forest soil.</title>
        <authorList>
            <person name="Gao Z."/>
            <person name="Qiu L."/>
        </authorList>
    </citation>
    <scope>NUCLEOTIDE SEQUENCE [LARGE SCALE GENOMIC DNA]</scope>
    <source>
        <strain evidence="13 14">7Q-K02</strain>
    </source>
</reference>
<dbReference type="Pfam" id="PF13609">
    <property type="entry name" value="Porin_4"/>
    <property type="match status" value="1"/>
</dbReference>
<name>A0A7Z2G799_9BURK</name>
<dbReference type="GO" id="GO:0015288">
    <property type="term" value="F:porin activity"/>
    <property type="evidence" value="ECO:0007669"/>
    <property type="project" value="UniProtKB-KW"/>
</dbReference>
<keyword evidence="5" id="KW-0812">Transmembrane</keyword>
<dbReference type="KEGG" id="pacp:FAZ97_15435"/>
<dbReference type="GO" id="GO:0009279">
    <property type="term" value="C:cell outer membrane"/>
    <property type="evidence" value="ECO:0007669"/>
    <property type="project" value="UniProtKB-SubCell"/>
</dbReference>
<dbReference type="GO" id="GO:0034220">
    <property type="term" value="P:monoatomic ion transmembrane transport"/>
    <property type="evidence" value="ECO:0007669"/>
    <property type="project" value="InterPro"/>
</dbReference>
<keyword evidence="10" id="KW-0998">Cell outer membrane</keyword>
<dbReference type="PANTHER" id="PTHR34501:SF9">
    <property type="entry name" value="MAJOR OUTER MEMBRANE PROTEIN P.IA"/>
    <property type="match status" value="1"/>
</dbReference>
<evidence type="ECO:0000256" key="8">
    <source>
        <dbReference type="ARBA" id="ARBA00023114"/>
    </source>
</evidence>
<dbReference type="PRINTS" id="PR00184">
    <property type="entry name" value="NEISSPPORIN"/>
</dbReference>
<dbReference type="CDD" id="cd00342">
    <property type="entry name" value="gram_neg_porins"/>
    <property type="match status" value="1"/>
</dbReference>
<evidence type="ECO:0000256" key="9">
    <source>
        <dbReference type="ARBA" id="ARBA00023136"/>
    </source>
</evidence>
<evidence type="ECO:0000256" key="6">
    <source>
        <dbReference type="ARBA" id="ARBA00022729"/>
    </source>
</evidence>
<evidence type="ECO:0000256" key="3">
    <source>
        <dbReference type="ARBA" id="ARBA00022448"/>
    </source>
</evidence>
<gene>
    <name evidence="13" type="ORF">FAZ97_15435</name>
</gene>
<proteinExistence type="predicted"/>
<evidence type="ECO:0000256" key="5">
    <source>
        <dbReference type="ARBA" id="ARBA00022692"/>
    </source>
</evidence>
<dbReference type="PRINTS" id="PR00182">
    <property type="entry name" value="ECOLNEIPORIN"/>
</dbReference>
<keyword evidence="4" id="KW-1134">Transmembrane beta strand</keyword>
<keyword evidence="6 11" id="KW-0732">Signal</keyword>
<protein>
    <submittedName>
        <fullName evidence="13">Porin</fullName>
    </submittedName>
</protein>
<dbReference type="AlphaFoldDB" id="A0A7Z2G799"/>
<dbReference type="InterPro" id="IPR001702">
    <property type="entry name" value="Porin_Gram-ve"/>
</dbReference>
<evidence type="ECO:0000256" key="11">
    <source>
        <dbReference type="SAM" id="SignalP"/>
    </source>
</evidence>